<dbReference type="InterPro" id="IPR018108">
    <property type="entry name" value="MCP_transmembrane"/>
</dbReference>
<feature type="repeat" description="Solcar" evidence="10">
    <location>
        <begin position="42"/>
        <end position="124"/>
    </location>
</feature>
<dbReference type="InterPro" id="IPR023395">
    <property type="entry name" value="MCP_dom_sf"/>
</dbReference>
<comment type="similarity">
    <text evidence="2 11">Belongs to the mitochondrial carrier (TC 2.A.29) family.</text>
</comment>
<evidence type="ECO:0000313" key="13">
    <source>
        <dbReference type="EMBL" id="KAA6407961.1"/>
    </source>
</evidence>
<evidence type="ECO:0000256" key="7">
    <source>
        <dbReference type="ARBA" id="ARBA00022989"/>
    </source>
</evidence>
<dbReference type="PANTHER" id="PTHR45624">
    <property type="entry name" value="MITOCHONDRIAL BASIC AMINO ACIDS TRANSPORTER-RELATED"/>
    <property type="match status" value="1"/>
</dbReference>
<dbReference type="PANTHER" id="PTHR45624:SF9">
    <property type="entry name" value="CARRIER PROTEIN, PUTATIVE (AFU_ORTHOLOGUE AFUA_4G06390)-RELATED"/>
    <property type="match status" value="1"/>
</dbReference>
<evidence type="ECO:0000256" key="1">
    <source>
        <dbReference type="ARBA" id="ARBA00004225"/>
    </source>
</evidence>
<keyword evidence="9 10" id="KW-0472">Membrane</keyword>
<sequence length="361" mass="39013">MSELQGRRIEDDAPSTTSALDSRSKPKSKEMASTSEDTRHWAKPYRTVIASSSSSILATLAVYPFDSVKTRMQAVAFKGPTDCFKRTFRSEGIKGFYRGSLAPVFSITLVRTICFSVYQTAKYKYSAAIGRATGGDEPLVVVNRLGSYPSLATLACFGAAGATAGAAASAIACPFELTKNSAQISTLMVENSKPVANDGVLKSYEHKGTFMIAKNIIKHRGIMGLYSGYQLHLLRDTYATGIYFITYESVKQLTATFQGSSSPTSPGPVAVAGGLCGLVSWAATYPIDTAKSQYQRDCLSVGKGVKVKMPKIEWLNKEMYRGLGVSMARSCIANAILFSSFEYVKKKINALEDPVSARSKD</sequence>
<proteinExistence type="inferred from homology"/>
<keyword evidence="4 10" id="KW-0812">Transmembrane</keyword>
<dbReference type="SUPFAM" id="SSF103506">
    <property type="entry name" value="Mitochondrial carrier"/>
    <property type="match status" value="1"/>
</dbReference>
<protein>
    <submittedName>
        <fullName evidence="13">Mitochondrial carrier</fullName>
    </submittedName>
</protein>
<evidence type="ECO:0000256" key="2">
    <source>
        <dbReference type="ARBA" id="ARBA00006375"/>
    </source>
</evidence>
<dbReference type="GO" id="GO:0022857">
    <property type="term" value="F:transmembrane transporter activity"/>
    <property type="evidence" value="ECO:0007669"/>
    <property type="project" value="TreeGrafter"/>
</dbReference>
<evidence type="ECO:0000256" key="6">
    <source>
        <dbReference type="ARBA" id="ARBA00022792"/>
    </source>
</evidence>
<evidence type="ECO:0000256" key="11">
    <source>
        <dbReference type="RuleBase" id="RU000488"/>
    </source>
</evidence>
<evidence type="ECO:0000256" key="4">
    <source>
        <dbReference type="ARBA" id="ARBA00022692"/>
    </source>
</evidence>
<gene>
    <name evidence="13" type="ORF">FRX48_08312</name>
</gene>
<keyword evidence="5" id="KW-0677">Repeat</keyword>
<dbReference type="GO" id="GO:0031966">
    <property type="term" value="C:mitochondrial membrane"/>
    <property type="evidence" value="ECO:0007669"/>
    <property type="project" value="UniProtKB-SubCell"/>
</dbReference>
<evidence type="ECO:0000256" key="8">
    <source>
        <dbReference type="ARBA" id="ARBA00023128"/>
    </source>
</evidence>
<feature type="region of interest" description="Disordered" evidence="12">
    <location>
        <begin position="1"/>
        <end position="38"/>
    </location>
</feature>
<name>A0A5M8PF67_9LECA</name>
<evidence type="ECO:0000256" key="12">
    <source>
        <dbReference type="SAM" id="MobiDB-lite"/>
    </source>
</evidence>
<dbReference type="InterPro" id="IPR050567">
    <property type="entry name" value="Mitochondrial_Carrier"/>
</dbReference>
<feature type="compositionally biased region" description="Basic and acidic residues" evidence="12">
    <location>
        <begin position="22"/>
        <end position="38"/>
    </location>
</feature>
<dbReference type="Pfam" id="PF00153">
    <property type="entry name" value="Mito_carr"/>
    <property type="match status" value="3"/>
</dbReference>
<evidence type="ECO:0000256" key="5">
    <source>
        <dbReference type="ARBA" id="ARBA00022737"/>
    </source>
</evidence>
<evidence type="ECO:0000313" key="14">
    <source>
        <dbReference type="Proteomes" id="UP000324767"/>
    </source>
</evidence>
<keyword evidence="6" id="KW-0999">Mitochondrion inner membrane</keyword>
<feature type="compositionally biased region" description="Basic and acidic residues" evidence="12">
    <location>
        <begin position="1"/>
        <end position="11"/>
    </location>
</feature>
<dbReference type="Proteomes" id="UP000324767">
    <property type="component" value="Unassembled WGS sequence"/>
</dbReference>
<comment type="caution">
    <text evidence="13">The sequence shown here is derived from an EMBL/GenBank/DDBJ whole genome shotgun (WGS) entry which is preliminary data.</text>
</comment>
<feature type="repeat" description="Solcar" evidence="10">
    <location>
        <begin position="264"/>
        <end position="347"/>
    </location>
</feature>
<keyword evidence="7" id="KW-1133">Transmembrane helix</keyword>
<organism evidence="13 14">
    <name type="scientific">Lasallia pustulata</name>
    <dbReference type="NCBI Taxonomy" id="136370"/>
    <lineage>
        <taxon>Eukaryota</taxon>
        <taxon>Fungi</taxon>
        <taxon>Dikarya</taxon>
        <taxon>Ascomycota</taxon>
        <taxon>Pezizomycotina</taxon>
        <taxon>Lecanoromycetes</taxon>
        <taxon>OSLEUM clade</taxon>
        <taxon>Umbilicariomycetidae</taxon>
        <taxon>Umbilicariales</taxon>
        <taxon>Umbilicariaceae</taxon>
        <taxon>Lasallia</taxon>
    </lineage>
</organism>
<dbReference type="AlphaFoldDB" id="A0A5M8PF67"/>
<dbReference type="OrthoDB" id="2382881at2759"/>
<evidence type="ECO:0000256" key="10">
    <source>
        <dbReference type="PROSITE-ProRule" id="PRU00282"/>
    </source>
</evidence>
<keyword evidence="3 11" id="KW-0813">Transport</keyword>
<accession>A0A5M8PF67</accession>
<comment type="subcellular location">
    <subcellularLocation>
        <location evidence="1">Mitochondrion membrane</location>
        <topology evidence="1">Multi-pass membrane protein</topology>
    </subcellularLocation>
</comment>
<keyword evidence="8" id="KW-0496">Mitochondrion</keyword>
<dbReference type="EMBL" id="VXIT01000015">
    <property type="protein sequence ID" value="KAA6407961.1"/>
    <property type="molecule type" value="Genomic_DNA"/>
</dbReference>
<dbReference type="Gene3D" id="1.50.40.10">
    <property type="entry name" value="Mitochondrial carrier domain"/>
    <property type="match status" value="2"/>
</dbReference>
<evidence type="ECO:0000256" key="3">
    <source>
        <dbReference type="ARBA" id="ARBA00022448"/>
    </source>
</evidence>
<reference evidence="13 14" key="1">
    <citation type="submission" date="2019-09" db="EMBL/GenBank/DDBJ databases">
        <title>The hologenome of the rock-dwelling lichen Lasallia pustulata.</title>
        <authorList>
            <person name="Greshake Tzovaras B."/>
            <person name="Segers F."/>
            <person name="Bicker A."/>
            <person name="Dal Grande F."/>
            <person name="Otte J."/>
            <person name="Hankeln T."/>
            <person name="Schmitt I."/>
            <person name="Ebersberger I."/>
        </authorList>
    </citation>
    <scope>NUCLEOTIDE SEQUENCE [LARGE SCALE GENOMIC DNA]</scope>
    <source>
        <strain evidence="13">A1-1</strain>
    </source>
</reference>
<feature type="repeat" description="Solcar" evidence="10">
    <location>
        <begin position="152"/>
        <end position="253"/>
    </location>
</feature>
<evidence type="ECO:0000256" key="9">
    <source>
        <dbReference type="ARBA" id="ARBA00023136"/>
    </source>
</evidence>
<dbReference type="PROSITE" id="PS50920">
    <property type="entry name" value="SOLCAR"/>
    <property type="match status" value="3"/>
</dbReference>